<reference evidence="2" key="1">
    <citation type="journal article" date="2021" name="Nat. Commun.">
        <title>Genetic determinants of endophytism in the Arabidopsis root mycobiome.</title>
        <authorList>
            <person name="Mesny F."/>
            <person name="Miyauchi S."/>
            <person name="Thiergart T."/>
            <person name="Pickel B."/>
            <person name="Atanasova L."/>
            <person name="Karlsson M."/>
            <person name="Huettel B."/>
            <person name="Barry K.W."/>
            <person name="Haridas S."/>
            <person name="Chen C."/>
            <person name="Bauer D."/>
            <person name="Andreopoulos W."/>
            <person name="Pangilinan J."/>
            <person name="LaButti K."/>
            <person name="Riley R."/>
            <person name="Lipzen A."/>
            <person name="Clum A."/>
            <person name="Drula E."/>
            <person name="Henrissat B."/>
            <person name="Kohler A."/>
            <person name="Grigoriev I.V."/>
            <person name="Martin F.M."/>
            <person name="Hacquard S."/>
        </authorList>
    </citation>
    <scope>NUCLEOTIDE SEQUENCE</scope>
    <source>
        <strain evidence="2">MPI-CAGE-AT-0021</strain>
    </source>
</reference>
<organism evidence="2 3">
    <name type="scientific">Dactylonectria estremocensis</name>
    <dbReference type="NCBI Taxonomy" id="1079267"/>
    <lineage>
        <taxon>Eukaryota</taxon>
        <taxon>Fungi</taxon>
        <taxon>Dikarya</taxon>
        <taxon>Ascomycota</taxon>
        <taxon>Pezizomycotina</taxon>
        <taxon>Sordariomycetes</taxon>
        <taxon>Hypocreomycetidae</taxon>
        <taxon>Hypocreales</taxon>
        <taxon>Nectriaceae</taxon>
        <taxon>Dactylonectria</taxon>
    </lineage>
</organism>
<protein>
    <submittedName>
        <fullName evidence="2">Uncharacterized protein</fullName>
    </submittedName>
</protein>
<evidence type="ECO:0000256" key="1">
    <source>
        <dbReference type="SAM" id="MobiDB-lite"/>
    </source>
</evidence>
<sequence length="116" mass="13058">MTFERVLRRGRNNNRRPTLVVSSSPAQVKEATTQDRGRERKPCKSIFELCIRLFYIESPAGAPNIISTSVVDEVCADSGNATGTKGFSTVMKHMNLRGWVKYCEQETYITERKGPS</sequence>
<dbReference type="EMBL" id="JAGMUU010000042">
    <property type="protein sequence ID" value="KAH7114544.1"/>
    <property type="molecule type" value="Genomic_DNA"/>
</dbReference>
<feature type="region of interest" description="Disordered" evidence="1">
    <location>
        <begin position="1"/>
        <end position="40"/>
    </location>
</feature>
<name>A0A9P9ICB5_9HYPO</name>
<gene>
    <name evidence="2" type="ORF">B0J13DRAFT_573436</name>
</gene>
<keyword evidence="3" id="KW-1185">Reference proteome</keyword>
<comment type="caution">
    <text evidence="2">The sequence shown here is derived from an EMBL/GenBank/DDBJ whole genome shotgun (WGS) entry which is preliminary data.</text>
</comment>
<proteinExistence type="predicted"/>
<evidence type="ECO:0000313" key="2">
    <source>
        <dbReference type="EMBL" id="KAH7114544.1"/>
    </source>
</evidence>
<dbReference type="OrthoDB" id="2108802at2759"/>
<accession>A0A9P9ICB5</accession>
<evidence type="ECO:0000313" key="3">
    <source>
        <dbReference type="Proteomes" id="UP000717696"/>
    </source>
</evidence>
<dbReference type="AlphaFoldDB" id="A0A9P9ICB5"/>
<dbReference type="Proteomes" id="UP000717696">
    <property type="component" value="Unassembled WGS sequence"/>
</dbReference>